<dbReference type="EMBL" id="CP019070">
    <property type="protein sequence ID" value="APW64497.1"/>
    <property type="molecule type" value="Genomic_DNA"/>
</dbReference>
<dbReference type="OrthoDB" id="5422614at2"/>
<dbReference type="AlphaFoldDB" id="A0A1P8KIW2"/>
<organism evidence="2 3">
    <name type="scientific">Poseidonibacter parvus</name>
    <dbReference type="NCBI Taxonomy" id="1850254"/>
    <lineage>
        <taxon>Bacteria</taxon>
        <taxon>Pseudomonadati</taxon>
        <taxon>Campylobacterota</taxon>
        <taxon>Epsilonproteobacteria</taxon>
        <taxon>Campylobacterales</taxon>
        <taxon>Arcobacteraceae</taxon>
        <taxon>Poseidonibacter</taxon>
    </lineage>
</organism>
<sequence length="81" mass="8870">MNRIFLAILLLGTTLSFANGPQNGQDREKRTPPQEAISACEGLNSGDTCNMTTPRGDSLNGTCQNTPDDKYFVCMPKGMEW</sequence>
<keyword evidence="3" id="KW-1185">Reference proteome</keyword>
<gene>
    <name evidence="2" type="ORF">LPB137_00910</name>
</gene>
<evidence type="ECO:0000313" key="2">
    <source>
        <dbReference type="EMBL" id="APW64497.1"/>
    </source>
</evidence>
<keyword evidence="1" id="KW-0732">Signal</keyword>
<evidence type="ECO:0000256" key="1">
    <source>
        <dbReference type="SAM" id="SignalP"/>
    </source>
</evidence>
<reference evidence="2 3" key="1">
    <citation type="submission" date="2017-01" db="EMBL/GenBank/DDBJ databases">
        <title>Genome sequencing of Arcobacter sp. LPB0137.</title>
        <authorList>
            <person name="Lee G.-W."/>
            <person name="Yi H."/>
        </authorList>
    </citation>
    <scope>NUCLEOTIDE SEQUENCE [LARGE SCALE GENOMIC DNA]</scope>
    <source>
        <strain evidence="2 3">LPB0137</strain>
    </source>
</reference>
<dbReference type="Proteomes" id="UP000186074">
    <property type="component" value="Chromosome"/>
</dbReference>
<evidence type="ECO:0000313" key="3">
    <source>
        <dbReference type="Proteomes" id="UP000186074"/>
    </source>
</evidence>
<accession>A0A1P8KIW2</accession>
<dbReference type="STRING" id="1850254.LPB137_00910"/>
<feature type="signal peptide" evidence="1">
    <location>
        <begin position="1"/>
        <end position="18"/>
    </location>
</feature>
<protein>
    <submittedName>
        <fullName evidence="2">Uncharacterized protein</fullName>
    </submittedName>
</protein>
<name>A0A1P8KIW2_9BACT</name>
<feature type="chain" id="PRO_5012230436" evidence="1">
    <location>
        <begin position="19"/>
        <end position="81"/>
    </location>
</feature>
<dbReference type="RefSeq" id="WP_076083148.1">
    <property type="nucleotide sequence ID" value="NZ_CP019070.1"/>
</dbReference>
<dbReference type="KEGG" id="alp:LPB137_00910"/>
<proteinExistence type="predicted"/>